<name>A0ACC2L2H7_PERAE</name>
<protein>
    <submittedName>
        <fullName evidence="1">Uncharacterized protein</fullName>
    </submittedName>
</protein>
<accession>A0ACC2L2H7</accession>
<dbReference type="EMBL" id="CM056814">
    <property type="protein sequence ID" value="KAJ8627239.1"/>
    <property type="molecule type" value="Genomic_DNA"/>
</dbReference>
<reference evidence="1 2" key="1">
    <citation type="journal article" date="2022" name="Hortic Res">
        <title>A haplotype resolved chromosomal level avocado genome allows analysis of novel avocado genes.</title>
        <authorList>
            <person name="Nath O."/>
            <person name="Fletcher S.J."/>
            <person name="Hayward A."/>
            <person name="Shaw L.M."/>
            <person name="Masouleh A.K."/>
            <person name="Furtado A."/>
            <person name="Henry R.J."/>
            <person name="Mitter N."/>
        </authorList>
    </citation>
    <scope>NUCLEOTIDE SEQUENCE [LARGE SCALE GENOMIC DNA]</scope>
    <source>
        <strain evidence="2">cv. Hass</strain>
    </source>
</reference>
<evidence type="ECO:0000313" key="2">
    <source>
        <dbReference type="Proteomes" id="UP001234297"/>
    </source>
</evidence>
<comment type="caution">
    <text evidence="1">The sequence shown here is derived from an EMBL/GenBank/DDBJ whole genome shotgun (WGS) entry which is preliminary data.</text>
</comment>
<gene>
    <name evidence="1" type="ORF">MRB53_020546</name>
</gene>
<dbReference type="Proteomes" id="UP001234297">
    <property type="component" value="Chromosome 6"/>
</dbReference>
<keyword evidence="2" id="KW-1185">Reference proteome</keyword>
<evidence type="ECO:0000313" key="1">
    <source>
        <dbReference type="EMBL" id="KAJ8627239.1"/>
    </source>
</evidence>
<sequence length="157" mass="17425">MSSLIHSESLFIPSNLPPKIQGYLLDSTSSLSIDQNARDYLRWREASDVQLTLKAAWHLIRTRANPLVWPAFIWNGICLHKLGDGFFMVCAPATLSILLCLQPPRSDSKGRSLNRLEEQDSVGVLGELLQFPAPNPVPSSALVPSAIHQPHLHRLSL</sequence>
<organism evidence="1 2">
    <name type="scientific">Persea americana</name>
    <name type="common">Avocado</name>
    <dbReference type="NCBI Taxonomy" id="3435"/>
    <lineage>
        <taxon>Eukaryota</taxon>
        <taxon>Viridiplantae</taxon>
        <taxon>Streptophyta</taxon>
        <taxon>Embryophyta</taxon>
        <taxon>Tracheophyta</taxon>
        <taxon>Spermatophyta</taxon>
        <taxon>Magnoliopsida</taxon>
        <taxon>Magnoliidae</taxon>
        <taxon>Laurales</taxon>
        <taxon>Lauraceae</taxon>
        <taxon>Persea</taxon>
    </lineage>
</organism>
<proteinExistence type="predicted"/>